<dbReference type="EMBL" id="BAABME010000329">
    <property type="protein sequence ID" value="GAA0141815.1"/>
    <property type="molecule type" value="Genomic_DNA"/>
</dbReference>
<reference evidence="1 2" key="1">
    <citation type="submission" date="2024-01" db="EMBL/GenBank/DDBJ databases">
        <title>The complete chloroplast genome sequence of Lithospermum erythrorhizon: insights into the phylogenetic relationship among Boraginaceae species and the maternal lineages of purple gromwells.</title>
        <authorList>
            <person name="Okada T."/>
            <person name="Watanabe K."/>
        </authorList>
    </citation>
    <scope>NUCLEOTIDE SEQUENCE [LARGE SCALE GENOMIC DNA]</scope>
</reference>
<name>A0AAV3NUW9_LITER</name>
<dbReference type="AlphaFoldDB" id="A0AAV3NUW9"/>
<dbReference type="SUPFAM" id="SSF50630">
    <property type="entry name" value="Acid proteases"/>
    <property type="match status" value="1"/>
</dbReference>
<accession>A0AAV3NUW9</accession>
<dbReference type="InterPro" id="IPR021109">
    <property type="entry name" value="Peptidase_aspartic_dom_sf"/>
</dbReference>
<evidence type="ECO:0000313" key="2">
    <source>
        <dbReference type="Proteomes" id="UP001454036"/>
    </source>
</evidence>
<sequence>MPKFKTFSGFGDHTNHLKSFDSLLSFWASNDEVYARAFPSWNIPLATINKEPLSFCYSELTGLELPHDDPLVISPIIANFVVAQVLVDTGSLVDIMYLQAYDMLGLPRKHLKPVSTPLTGFTGHSVYPTGIAEVDLTVGEAPRLVTVRASFTVVDIADPSYNGLIGRPLLNALRAIVSPLHLKMKFPTGGGIGKVIGDQKKA</sequence>
<gene>
    <name evidence="1" type="ORF">LIER_02870</name>
</gene>
<dbReference type="PANTHER" id="PTHR33240">
    <property type="entry name" value="OS08G0508500 PROTEIN"/>
    <property type="match status" value="1"/>
</dbReference>
<protein>
    <submittedName>
        <fullName evidence="1">Uncharacterized protein</fullName>
    </submittedName>
</protein>
<comment type="caution">
    <text evidence="1">The sequence shown here is derived from an EMBL/GenBank/DDBJ whole genome shotgun (WGS) entry which is preliminary data.</text>
</comment>
<dbReference type="Gene3D" id="2.40.70.10">
    <property type="entry name" value="Acid Proteases"/>
    <property type="match status" value="1"/>
</dbReference>
<keyword evidence="2" id="KW-1185">Reference proteome</keyword>
<dbReference type="PANTHER" id="PTHR33240:SF15">
    <property type="entry name" value="GAG-PRO-LIKE PROTEIN"/>
    <property type="match status" value="1"/>
</dbReference>
<evidence type="ECO:0000313" key="1">
    <source>
        <dbReference type="EMBL" id="GAA0141815.1"/>
    </source>
</evidence>
<organism evidence="1 2">
    <name type="scientific">Lithospermum erythrorhizon</name>
    <name type="common">Purple gromwell</name>
    <name type="synonym">Lithospermum officinale var. erythrorhizon</name>
    <dbReference type="NCBI Taxonomy" id="34254"/>
    <lineage>
        <taxon>Eukaryota</taxon>
        <taxon>Viridiplantae</taxon>
        <taxon>Streptophyta</taxon>
        <taxon>Embryophyta</taxon>
        <taxon>Tracheophyta</taxon>
        <taxon>Spermatophyta</taxon>
        <taxon>Magnoliopsida</taxon>
        <taxon>eudicotyledons</taxon>
        <taxon>Gunneridae</taxon>
        <taxon>Pentapetalae</taxon>
        <taxon>asterids</taxon>
        <taxon>lamiids</taxon>
        <taxon>Boraginales</taxon>
        <taxon>Boraginaceae</taxon>
        <taxon>Boraginoideae</taxon>
        <taxon>Lithospermeae</taxon>
        <taxon>Lithospermum</taxon>
    </lineage>
</organism>
<dbReference type="CDD" id="cd00303">
    <property type="entry name" value="retropepsin_like"/>
    <property type="match status" value="1"/>
</dbReference>
<dbReference type="Proteomes" id="UP001454036">
    <property type="component" value="Unassembled WGS sequence"/>
</dbReference>
<proteinExistence type="predicted"/>